<dbReference type="CDD" id="cd00093">
    <property type="entry name" value="HTH_XRE"/>
    <property type="match status" value="1"/>
</dbReference>
<dbReference type="AlphaFoldDB" id="A0A6P1DSL4"/>
<reference evidence="3 4" key="2">
    <citation type="submission" date="2020-02" db="EMBL/GenBank/DDBJ databases">
        <title>Genome sequences of Thiorhodococcus mannitoliphagus and Thiorhodococcus minor, purple sulfur photosynthetic bacteria in the gammaproteobacterial family, Chromatiaceae.</title>
        <authorList>
            <person name="Aviles F.A."/>
            <person name="Meyer T.E."/>
            <person name="Kyndt J.A."/>
        </authorList>
    </citation>
    <scope>NUCLEOTIDE SEQUENCE [LARGE SCALE GENOMIC DNA]</scope>
    <source>
        <strain evidence="3 4">DSM 18266</strain>
    </source>
</reference>
<dbReference type="RefSeq" id="WP_164653276.1">
    <property type="nucleotide sequence ID" value="NZ_JAAIJR010000023.1"/>
</dbReference>
<dbReference type="InterPro" id="IPR001387">
    <property type="entry name" value="Cro/C1-type_HTH"/>
</dbReference>
<dbReference type="InterPro" id="IPR013430">
    <property type="entry name" value="Toxin_antidote_HigA"/>
</dbReference>
<comment type="caution">
    <text evidence="3">The sequence shown here is derived from an EMBL/GenBank/DDBJ whole genome shotgun (WGS) entry which is preliminary data.</text>
</comment>
<dbReference type="Pfam" id="PF01381">
    <property type="entry name" value="HTH_3"/>
    <property type="match status" value="1"/>
</dbReference>
<accession>A0A6P1DSL4</accession>
<dbReference type="EMBL" id="JAAIJR010000023">
    <property type="protein sequence ID" value="NEX20183.1"/>
    <property type="molecule type" value="Genomic_DNA"/>
</dbReference>
<evidence type="ECO:0000313" key="4">
    <source>
        <dbReference type="Proteomes" id="UP000471640"/>
    </source>
</evidence>
<evidence type="ECO:0000313" key="3">
    <source>
        <dbReference type="EMBL" id="NEX20183.1"/>
    </source>
</evidence>
<dbReference type="SUPFAM" id="SSF47413">
    <property type="entry name" value="lambda repressor-like DNA-binding domains"/>
    <property type="match status" value="1"/>
</dbReference>
<gene>
    <name evidence="3" type="ORF">G3480_07630</name>
</gene>
<dbReference type="Proteomes" id="UP000471640">
    <property type="component" value="Unassembled WGS sequence"/>
</dbReference>
<dbReference type="PANTHER" id="PTHR36924:SF1">
    <property type="entry name" value="ANTITOXIN HIGA-1"/>
    <property type="match status" value="1"/>
</dbReference>
<evidence type="ECO:0000259" key="2">
    <source>
        <dbReference type="PROSITE" id="PS50943"/>
    </source>
</evidence>
<keyword evidence="4" id="KW-1185">Reference proteome</keyword>
<reference evidence="4" key="1">
    <citation type="journal article" date="2020" name="Microbiol. Resour. Announc.">
        <title>Draft Genome Sequences of Thiorhodococcus mannitoliphagus and Thiorhodococcus minor, Purple Sulfur Photosynthetic Bacteria in the Gammaproteobacterial Family Chromatiaceae.</title>
        <authorList>
            <person name="Aviles F.A."/>
            <person name="Meyer T.E."/>
            <person name="Kyndt J.A."/>
        </authorList>
    </citation>
    <scope>NUCLEOTIDE SEQUENCE [LARGE SCALE GENOMIC DNA]</scope>
    <source>
        <strain evidence="4">DSM 18266</strain>
    </source>
</reference>
<sequence>MTRELAPVSPGEMLMEEFLKPLSLSQYALARAVHVPPRRINEIVHGKRAVTADTDLRLCRFFGLSEGWWLRLQVDYDIALAKESMAEVLSEIEPLPRDREAA</sequence>
<dbReference type="NCBIfam" id="TIGR02607">
    <property type="entry name" value="antidote_HigA"/>
    <property type="match status" value="1"/>
</dbReference>
<dbReference type="GO" id="GO:0003677">
    <property type="term" value="F:DNA binding"/>
    <property type="evidence" value="ECO:0007669"/>
    <property type="project" value="UniProtKB-KW"/>
</dbReference>
<evidence type="ECO:0000256" key="1">
    <source>
        <dbReference type="ARBA" id="ARBA00023125"/>
    </source>
</evidence>
<keyword evidence="1" id="KW-0238">DNA-binding</keyword>
<protein>
    <submittedName>
        <fullName evidence="3">HigA family addiction module antidote protein</fullName>
    </submittedName>
</protein>
<dbReference type="Gene3D" id="1.10.260.40">
    <property type="entry name" value="lambda repressor-like DNA-binding domains"/>
    <property type="match status" value="1"/>
</dbReference>
<organism evidence="3 4">
    <name type="scientific">Thiorhodococcus mannitoliphagus</name>
    <dbReference type="NCBI Taxonomy" id="329406"/>
    <lineage>
        <taxon>Bacteria</taxon>
        <taxon>Pseudomonadati</taxon>
        <taxon>Pseudomonadota</taxon>
        <taxon>Gammaproteobacteria</taxon>
        <taxon>Chromatiales</taxon>
        <taxon>Chromatiaceae</taxon>
        <taxon>Thiorhodococcus</taxon>
    </lineage>
</organism>
<dbReference type="PANTHER" id="PTHR36924">
    <property type="entry name" value="ANTITOXIN HIGA-1"/>
    <property type="match status" value="1"/>
</dbReference>
<proteinExistence type="predicted"/>
<name>A0A6P1DSL4_9GAMM</name>
<feature type="domain" description="HTH cro/C1-type" evidence="2">
    <location>
        <begin position="15"/>
        <end position="69"/>
    </location>
</feature>
<dbReference type="SMART" id="SM00530">
    <property type="entry name" value="HTH_XRE"/>
    <property type="match status" value="1"/>
</dbReference>
<dbReference type="PROSITE" id="PS50943">
    <property type="entry name" value="HTH_CROC1"/>
    <property type="match status" value="1"/>
</dbReference>
<dbReference type="InterPro" id="IPR010982">
    <property type="entry name" value="Lambda_DNA-bd_dom_sf"/>
</dbReference>